<accession>A0A0F5MYQ6</accession>
<dbReference type="InterPro" id="IPR020846">
    <property type="entry name" value="MFS_dom"/>
</dbReference>
<dbReference type="GO" id="GO:0005886">
    <property type="term" value="C:plasma membrane"/>
    <property type="evidence" value="ECO:0007669"/>
    <property type="project" value="UniProtKB-SubCell"/>
</dbReference>
<sequence length="409" mass="41192">MQNTAGSRPVWMTRGVGGIGMASLLADVGHEVPTALMASLVTGTLGAPASALGLIEGISDGLAGAGRFLGGPLADDVGRRRRVAVGGYTATAVLSSLIGTAGSVVTAGLLRGGAWAARGLRVPARNALLADVVPAAAYGRAYGFERMMDNLGAILGPLLALGLVAMFSVRTAILLSVIPGLFAAAAIVYAIRQAKLPAVRERRKLRVQIRPVLRGQLGRLLGAFALFECGNLAATLLILRAIDLLTPDHGTQAGTQIALALYTAYNIAATVVSFPAGHLVDRLGTRGPLLVVGGGVVAFLVAYLLFAITGPVIVVLAVAFIAAGIGIGCAETAEHAAVAALAPEQVRGSAFGLLATVQAAGNLLASAVAGLLYTVASPTVAFGYVAACMATALAGLAWAAKPATSQPTH</sequence>
<dbReference type="Pfam" id="PF07690">
    <property type="entry name" value="MFS_1"/>
    <property type="match status" value="2"/>
</dbReference>
<proteinExistence type="predicted"/>
<evidence type="ECO:0000256" key="3">
    <source>
        <dbReference type="ARBA" id="ARBA00022989"/>
    </source>
</evidence>
<dbReference type="InterPro" id="IPR011701">
    <property type="entry name" value="MFS"/>
</dbReference>
<dbReference type="PROSITE" id="PS50850">
    <property type="entry name" value="MFS"/>
    <property type="match status" value="1"/>
</dbReference>
<dbReference type="EMBL" id="MVHH01000016">
    <property type="protein sequence ID" value="OQZ97523.1"/>
    <property type="molecule type" value="Genomic_DNA"/>
</dbReference>
<feature type="transmembrane region" description="Helical" evidence="5">
    <location>
        <begin position="150"/>
        <end position="167"/>
    </location>
</feature>
<dbReference type="Gene3D" id="1.20.1250.20">
    <property type="entry name" value="MFS general substrate transporter like domains"/>
    <property type="match status" value="2"/>
</dbReference>
<keyword evidence="3 5" id="KW-1133">Transmembrane helix</keyword>
<evidence type="ECO:0000259" key="6">
    <source>
        <dbReference type="PROSITE" id="PS50850"/>
    </source>
</evidence>
<comment type="caution">
    <text evidence="7">The sequence shown here is derived from an EMBL/GenBank/DDBJ whole genome shotgun (WGS) entry which is preliminary data.</text>
</comment>
<feature type="transmembrane region" description="Helical" evidence="5">
    <location>
        <begin position="381"/>
        <end position="400"/>
    </location>
</feature>
<feature type="domain" description="Major facilitator superfamily (MFS) profile" evidence="6">
    <location>
        <begin position="15"/>
        <end position="404"/>
    </location>
</feature>
<comment type="subcellular location">
    <subcellularLocation>
        <location evidence="1">Cell membrane</location>
        <topology evidence="1">Multi-pass membrane protein</topology>
    </subcellularLocation>
</comment>
<feature type="transmembrane region" description="Helical" evidence="5">
    <location>
        <begin position="351"/>
        <end position="375"/>
    </location>
</feature>
<dbReference type="InterPro" id="IPR036259">
    <property type="entry name" value="MFS_trans_sf"/>
</dbReference>
<dbReference type="SUPFAM" id="SSF103473">
    <property type="entry name" value="MFS general substrate transporter"/>
    <property type="match status" value="1"/>
</dbReference>
<feature type="transmembrane region" description="Helical" evidence="5">
    <location>
        <begin position="312"/>
        <end position="330"/>
    </location>
</feature>
<evidence type="ECO:0000313" key="10">
    <source>
        <dbReference type="Proteomes" id="UP000192327"/>
    </source>
</evidence>
<evidence type="ECO:0000256" key="5">
    <source>
        <dbReference type="SAM" id="Phobius"/>
    </source>
</evidence>
<dbReference type="PATRIC" id="fig|342002.3.peg.2520"/>
<dbReference type="Proteomes" id="UP000192327">
    <property type="component" value="Unassembled WGS sequence"/>
</dbReference>
<dbReference type="GO" id="GO:0022857">
    <property type="term" value="F:transmembrane transporter activity"/>
    <property type="evidence" value="ECO:0007669"/>
    <property type="project" value="InterPro"/>
</dbReference>
<dbReference type="PANTHER" id="PTHR23518:SF2">
    <property type="entry name" value="MAJOR FACILITATOR SUPERFAMILY TRANSPORTER"/>
    <property type="match status" value="1"/>
</dbReference>
<dbReference type="PANTHER" id="PTHR23518">
    <property type="entry name" value="C-METHYLTRANSFERASE"/>
    <property type="match status" value="1"/>
</dbReference>
<keyword evidence="10" id="KW-1185">Reference proteome</keyword>
<evidence type="ECO:0000256" key="4">
    <source>
        <dbReference type="ARBA" id="ARBA00023136"/>
    </source>
</evidence>
<dbReference type="STRING" id="342002.BST15_10055"/>
<evidence type="ECO:0000313" key="7">
    <source>
        <dbReference type="EMBL" id="KKB99836.1"/>
    </source>
</evidence>
<feature type="transmembrane region" description="Helical" evidence="5">
    <location>
        <begin position="287"/>
        <end position="306"/>
    </location>
</feature>
<feature type="transmembrane region" description="Helical" evidence="5">
    <location>
        <begin position="212"/>
        <end position="239"/>
    </location>
</feature>
<organism evidence="7 9">
    <name type="scientific">Mycolicibacter arupensis</name>
    <dbReference type="NCBI Taxonomy" id="342002"/>
    <lineage>
        <taxon>Bacteria</taxon>
        <taxon>Bacillati</taxon>
        <taxon>Actinomycetota</taxon>
        <taxon>Actinomycetes</taxon>
        <taxon>Mycobacteriales</taxon>
        <taxon>Mycobacteriaceae</taxon>
        <taxon>Mycolicibacter</taxon>
    </lineage>
</organism>
<reference evidence="7" key="2">
    <citation type="submission" date="2015-04" db="EMBL/GenBank/DDBJ databases">
        <title>Genome sequence of Mycobacterium arupense strain GUC1.</title>
        <authorList>
            <person name="Greninger A.L."/>
            <person name="Cunningham G."/>
            <person name="Chiu C.Y."/>
            <person name="Miller S."/>
        </authorList>
    </citation>
    <scope>NUCLEOTIDE SEQUENCE</scope>
    <source>
        <strain evidence="7">GUC1</strain>
    </source>
</reference>
<dbReference type="CDD" id="cd17370">
    <property type="entry name" value="MFS_MJ1317_like"/>
    <property type="match status" value="1"/>
</dbReference>
<dbReference type="OrthoDB" id="9803985at2"/>
<keyword evidence="2 5" id="KW-0812">Transmembrane</keyword>
<evidence type="ECO:0000256" key="2">
    <source>
        <dbReference type="ARBA" id="ARBA00022692"/>
    </source>
</evidence>
<keyword evidence="4 5" id="KW-0472">Membrane</keyword>
<dbReference type="Proteomes" id="UP000034416">
    <property type="component" value="Unassembled WGS sequence"/>
</dbReference>
<evidence type="ECO:0000313" key="9">
    <source>
        <dbReference type="Proteomes" id="UP000034416"/>
    </source>
</evidence>
<name>A0A0F5MYQ6_9MYCO</name>
<gene>
    <name evidence="8" type="ORF">BST15_10055</name>
    <name evidence="7" type="ORF">WR43_07930</name>
</gene>
<protein>
    <submittedName>
        <fullName evidence="7">MFS transporter</fullName>
    </submittedName>
</protein>
<reference evidence="9" key="1">
    <citation type="submission" date="2015-04" db="EMBL/GenBank/DDBJ databases">
        <title>Genome sequence of Mycobacterium arupense GUC1.</title>
        <authorList>
            <person name="Greninger A.L."/>
            <person name="Cunningham G."/>
            <person name="Chiu C.Y."/>
            <person name="Miller S."/>
        </authorList>
    </citation>
    <scope>NUCLEOTIDE SEQUENCE [LARGE SCALE GENOMIC DNA]</scope>
    <source>
        <strain evidence="9">GUC1</strain>
    </source>
</reference>
<feature type="transmembrane region" description="Helical" evidence="5">
    <location>
        <begin position="173"/>
        <end position="191"/>
    </location>
</feature>
<reference evidence="8 10" key="3">
    <citation type="submission" date="2016-12" db="EMBL/GenBank/DDBJ databases">
        <title>The new phylogeny of genus Mycobacterium.</title>
        <authorList>
            <person name="Tortoli E."/>
            <person name="Trovato A."/>
            <person name="Cirillo D.M."/>
        </authorList>
    </citation>
    <scope>NUCLEOTIDE SEQUENCE [LARGE SCALE GENOMIC DNA]</scope>
    <source>
        <strain evidence="8 10">DSM 44942</strain>
    </source>
</reference>
<dbReference type="EMBL" id="LASW01000024">
    <property type="protein sequence ID" value="KKB99836.1"/>
    <property type="molecule type" value="Genomic_DNA"/>
</dbReference>
<evidence type="ECO:0000256" key="1">
    <source>
        <dbReference type="ARBA" id="ARBA00004651"/>
    </source>
</evidence>
<evidence type="ECO:0000313" key="8">
    <source>
        <dbReference type="EMBL" id="OQZ97523.1"/>
    </source>
</evidence>
<dbReference type="AlphaFoldDB" id="A0A0F5MYQ6"/>
<feature type="transmembrane region" description="Helical" evidence="5">
    <location>
        <begin position="259"/>
        <end position="280"/>
    </location>
</feature>